<sequence length="257" mass="28512">MRNSIERCRPPTERKKRRAESVKALRFENREQPKWPHEITLNSVIATLSTILRALLAFVVAEVISHAKWAWFDTAHPLQHLEKFDAASRGVWGAIQLLLITYKPHMAFLGALIVVLSLAIGPFTQQAIRTTVCQLPIDATADRPSIQVAHDVDESDWYVGGHSLPAPYLWTPMRGAIISGLISPDLNKSFTGYDCATGKCTFPNYGGVAHSSIGFFSRCTDITASIRERYVSSNETRSGSKGYAFELADGTSINNFE</sequence>
<accession>A0ACC1N4W9</accession>
<evidence type="ECO:0000313" key="2">
    <source>
        <dbReference type="Proteomes" id="UP001143856"/>
    </source>
</evidence>
<comment type="caution">
    <text evidence="1">The sequence shown here is derived from an EMBL/GenBank/DDBJ whole genome shotgun (WGS) entry which is preliminary data.</text>
</comment>
<keyword evidence="2" id="KW-1185">Reference proteome</keyword>
<dbReference type="Proteomes" id="UP001143856">
    <property type="component" value="Unassembled WGS sequence"/>
</dbReference>
<gene>
    <name evidence="1" type="ORF">NUW58_g8926</name>
</gene>
<protein>
    <submittedName>
        <fullName evidence="1">Uncharacterized protein</fullName>
    </submittedName>
</protein>
<reference evidence="1" key="1">
    <citation type="submission" date="2022-10" db="EMBL/GenBank/DDBJ databases">
        <title>Genome Sequence of Xylaria curta.</title>
        <authorList>
            <person name="Buettner E."/>
        </authorList>
    </citation>
    <scope>NUCLEOTIDE SEQUENCE</scope>
    <source>
        <strain evidence="1">Babe10</strain>
    </source>
</reference>
<name>A0ACC1N4W9_9PEZI</name>
<dbReference type="EMBL" id="JAPDGR010002941">
    <property type="protein sequence ID" value="KAJ2973479.1"/>
    <property type="molecule type" value="Genomic_DNA"/>
</dbReference>
<organism evidence="1 2">
    <name type="scientific">Xylaria curta</name>
    <dbReference type="NCBI Taxonomy" id="42375"/>
    <lineage>
        <taxon>Eukaryota</taxon>
        <taxon>Fungi</taxon>
        <taxon>Dikarya</taxon>
        <taxon>Ascomycota</taxon>
        <taxon>Pezizomycotina</taxon>
        <taxon>Sordariomycetes</taxon>
        <taxon>Xylariomycetidae</taxon>
        <taxon>Xylariales</taxon>
        <taxon>Xylariaceae</taxon>
        <taxon>Xylaria</taxon>
    </lineage>
</organism>
<evidence type="ECO:0000313" key="1">
    <source>
        <dbReference type="EMBL" id="KAJ2973479.1"/>
    </source>
</evidence>
<proteinExistence type="predicted"/>